<comment type="caution">
    <text evidence="2">The sequence shown here is derived from an EMBL/GenBank/DDBJ whole genome shotgun (WGS) entry which is preliminary data.</text>
</comment>
<protein>
    <recommendedName>
        <fullName evidence="4">Peptidylprolyl isomerase</fullName>
    </recommendedName>
</protein>
<reference evidence="2 3" key="1">
    <citation type="journal article" date="2018" name="Front. Microbiol.">
        <title>Description and Comparative Genomics of Macrococcus caseolyticus subsp. hominis subsp. nov., Macrococcus goetzii sp. nov., Macrococcus epidermidis sp. nov., and Macrococcus bohemicus sp. nov., Novel Macrococci From Human Clinical Material With Virulence Potential and Suspected Uptake of Foreign DNA by Natural Transformation.</title>
        <authorList>
            <person name="Maslanova I."/>
            <person name="Wertheimer Z."/>
            <person name="Sedlacek I."/>
            <person name="Svec P."/>
            <person name="Indrakova A."/>
            <person name="Kovarovic V."/>
            <person name="Schumann P."/>
            <person name="Sproer C."/>
            <person name="Kralova S."/>
            <person name="Sedo O."/>
            <person name="Kristofova L."/>
            <person name="Vrbovska V."/>
            <person name="Fuzik T."/>
            <person name="Petras P."/>
            <person name="Zdrahal Z."/>
            <person name="Ruzickova V."/>
            <person name="Doskar J."/>
            <person name="Pantucek R."/>
        </authorList>
    </citation>
    <scope>NUCLEOTIDE SEQUENCE [LARGE SCALE GENOMIC DNA]</scope>
    <source>
        <strain evidence="2 3">CCM 4927</strain>
    </source>
</reference>
<feature type="transmembrane region" description="Helical" evidence="1">
    <location>
        <begin position="7"/>
        <end position="25"/>
    </location>
</feature>
<keyword evidence="1" id="KW-0812">Transmembrane</keyword>
<accession>A0A2G5NWK1</accession>
<organism evidence="2 3">
    <name type="scientific">Macrococcoides goetzii</name>
    <dbReference type="NCBI Taxonomy" id="1891097"/>
    <lineage>
        <taxon>Bacteria</taxon>
        <taxon>Bacillati</taxon>
        <taxon>Bacillota</taxon>
        <taxon>Bacilli</taxon>
        <taxon>Bacillales</taxon>
        <taxon>Staphylococcaceae</taxon>
        <taxon>Macrococcoides</taxon>
    </lineage>
</organism>
<dbReference type="EMBL" id="MJBI02000011">
    <property type="protein sequence ID" value="RAI79071.1"/>
    <property type="molecule type" value="Genomic_DNA"/>
</dbReference>
<evidence type="ECO:0008006" key="4">
    <source>
        <dbReference type="Google" id="ProtNLM"/>
    </source>
</evidence>
<keyword evidence="1" id="KW-1133">Transmembrane helix</keyword>
<gene>
    <name evidence="2" type="ORF">BFS35_012705</name>
</gene>
<sequence>MKRINNILIMLISFLATILVVWYFVKGDVKEERQNEEQQVTTEESGDDKQQEVKLNKDEVLKINERTFKKQDIEFLRNIQKAQIDVAAKEDTSGDASFYKQKIKDQDSENLQLQNQVELEAIALLGKEKGYKIDKSDLKKEVASFKKKHQSSEYYKEAEKLFEEEQLYQSLEKYVHDQMMRDRVIEEIKKIKKADNPKLKGQELDFEVRQYFDDLYKDAVNDLTISTNYK</sequence>
<evidence type="ECO:0000313" key="2">
    <source>
        <dbReference type="EMBL" id="RAI79071.1"/>
    </source>
</evidence>
<proteinExistence type="predicted"/>
<dbReference type="AlphaFoldDB" id="A0A2G5NWK1"/>
<evidence type="ECO:0000313" key="3">
    <source>
        <dbReference type="Proteomes" id="UP000229523"/>
    </source>
</evidence>
<dbReference type="RefSeq" id="WP_099577185.1">
    <property type="nucleotide sequence ID" value="NZ_MJBI02000011.1"/>
</dbReference>
<name>A0A2G5NWK1_9STAP</name>
<evidence type="ECO:0000256" key="1">
    <source>
        <dbReference type="SAM" id="Phobius"/>
    </source>
</evidence>
<dbReference type="Proteomes" id="UP000229523">
    <property type="component" value="Unassembled WGS sequence"/>
</dbReference>
<keyword evidence="1" id="KW-0472">Membrane</keyword>
<keyword evidence="3" id="KW-1185">Reference proteome</keyword>